<evidence type="ECO:0000313" key="9">
    <source>
        <dbReference type="Proteomes" id="UP000770785"/>
    </source>
</evidence>
<evidence type="ECO:0000259" key="6">
    <source>
        <dbReference type="Pfam" id="PF00675"/>
    </source>
</evidence>
<gene>
    <name evidence="8" type="ORF">GGR27_002791</name>
</gene>
<dbReference type="EMBL" id="JAATJH010000004">
    <property type="protein sequence ID" value="NJC27278.1"/>
    <property type="molecule type" value="Genomic_DNA"/>
</dbReference>
<evidence type="ECO:0000256" key="5">
    <source>
        <dbReference type="ARBA" id="ARBA00023049"/>
    </source>
</evidence>
<dbReference type="InterPro" id="IPR011249">
    <property type="entry name" value="Metalloenz_LuxS/M16"/>
</dbReference>
<dbReference type="PANTHER" id="PTHR43690">
    <property type="entry name" value="NARDILYSIN"/>
    <property type="match status" value="1"/>
</dbReference>
<feature type="domain" description="Peptidase M16 C-terminal" evidence="7">
    <location>
        <begin position="168"/>
        <end position="347"/>
    </location>
</feature>
<keyword evidence="9" id="KW-1185">Reference proteome</keyword>
<sequence>MIDYETYTLPNGLTVVLHHDPQRTVVSVNVLYKVGSRNDPPGRTGFAHLFEHLMFEGSENVDNFDDVLQMAGGENNAVTGADTTMYYDVLPAANVETALYLESDRMRQLRFSKKSLRTQQKVVVEEFKETCLEEPYGDVFHHLSELVYRVHPYRWPVIGQNFQHIEEATLEDVKDFYYRYYRPDNAVLVVAGGYDREAIAGLVDKHFGDIPATDASLVRPTLPEEPEQTEPRAKVVRGDVPSPVIYLYYRTPGRLDDSFHALDVAAFLLGGGRSSYLYRKLIRDSDLFAEVAAGMNDTYDYSGFMIDARPSEGEDYTAARTALFSAVDDFVREGITQEQLDKTINRLEHVNQFKQLSVSNRANDLAFYASFDRLELVNTETQRYLDLTVERVNEVIRKYLCTDCLSTIDYLVED</sequence>
<comment type="caution">
    <text evidence="8">The sequence shown here is derived from an EMBL/GenBank/DDBJ whole genome shotgun (WGS) entry which is preliminary data.</text>
</comment>
<dbReference type="Gene3D" id="3.30.830.10">
    <property type="entry name" value="Metalloenzyme, LuxS/M16 peptidase-like"/>
    <property type="match status" value="2"/>
</dbReference>
<keyword evidence="3" id="KW-0378">Hydrolase</keyword>
<reference evidence="8 9" key="1">
    <citation type="submission" date="2020-03" db="EMBL/GenBank/DDBJ databases">
        <title>Genomic Encyclopedia of Type Strains, Phase IV (KMG-IV): sequencing the most valuable type-strain genomes for metagenomic binning, comparative biology and taxonomic classification.</title>
        <authorList>
            <person name="Goeker M."/>
        </authorList>
    </citation>
    <scope>NUCLEOTIDE SEQUENCE [LARGE SCALE GENOMIC DNA]</scope>
    <source>
        <strain evidence="8 9">DSM 105096</strain>
    </source>
</reference>
<feature type="domain" description="Peptidase M16 N-terminal" evidence="6">
    <location>
        <begin position="15"/>
        <end position="158"/>
    </location>
</feature>
<name>A0ABX0XD93_9BACT</name>
<dbReference type="InterPro" id="IPR050626">
    <property type="entry name" value="Peptidase_M16"/>
</dbReference>
<organism evidence="8 9">
    <name type="scientific">Neolewinella antarctica</name>
    <dbReference type="NCBI Taxonomy" id="442734"/>
    <lineage>
        <taxon>Bacteria</taxon>
        <taxon>Pseudomonadati</taxon>
        <taxon>Bacteroidota</taxon>
        <taxon>Saprospiria</taxon>
        <taxon>Saprospirales</taxon>
        <taxon>Lewinellaceae</taxon>
        <taxon>Neolewinella</taxon>
    </lineage>
</organism>
<keyword evidence="2" id="KW-0645">Protease</keyword>
<evidence type="ECO:0000256" key="4">
    <source>
        <dbReference type="ARBA" id="ARBA00022833"/>
    </source>
</evidence>
<dbReference type="InterPro" id="IPR011765">
    <property type="entry name" value="Pept_M16_N"/>
</dbReference>
<evidence type="ECO:0000256" key="3">
    <source>
        <dbReference type="ARBA" id="ARBA00022801"/>
    </source>
</evidence>
<dbReference type="PANTHER" id="PTHR43690:SF17">
    <property type="entry name" value="PROTEIN YHJJ"/>
    <property type="match status" value="1"/>
</dbReference>
<evidence type="ECO:0000256" key="1">
    <source>
        <dbReference type="ARBA" id="ARBA00007261"/>
    </source>
</evidence>
<evidence type="ECO:0000313" key="8">
    <source>
        <dbReference type="EMBL" id="NJC27278.1"/>
    </source>
</evidence>
<comment type="similarity">
    <text evidence="1">Belongs to the peptidase M16 family.</text>
</comment>
<dbReference type="Proteomes" id="UP000770785">
    <property type="component" value="Unassembled WGS sequence"/>
</dbReference>
<protein>
    <submittedName>
        <fullName evidence="8">Zn-dependent peptidase</fullName>
    </submittedName>
</protein>
<keyword evidence="5" id="KW-0482">Metalloprotease</keyword>
<dbReference type="SUPFAM" id="SSF63411">
    <property type="entry name" value="LuxS/MPP-like metallohydrolase"/>
    <property type="match status" value="2"/>
</dbReference>
<proteinExistence type="inferred from homology"/>
<keyword evidence="4" id="KW-0862">Zinc</keyword>
<accession>A0ABX0XD93</accession>
<evidence type="ECO:0000256" key="2">
    <source>
        <dbReference type="ARBA" id="ARBA00022670"/>
    </source>
</evidence>
<dbReference type="InterPro" id="IPR007863">
    <property type="entry name" value="Peptidase_M16_C"/>
</dbReference>
<dbReference type="RefSeq" id="WP_168038215.1">
    <property type="nucleotide sequence ID" value="NZ_JAATJH010000004.1"/>
</dbReference>
<dbReference type="Pfam" id="PF00675">
    <property type="entry name" value="Peptidase_M16"/>
    <property type="match status" value="1"/>
</dbReference>
<dbReference type="Pfam" id="PF05193">
    <property type="entry name" value="Peptidase_M16_C"/>
    <property type="match status" value="1"/>
</dbReference>
<evidence type="ECO:0000259" key="7">
    <source>
        <dbReference type="Pfam" id="PF05193"/>
    </source>
</evidence>